<dbReference type="SUPFAM" id="SSF88659">
    <property type="entry name" value="Sigma3 and sigma4 domains of RNA polymerase sigma factors"/>
    <property type="match status" value="1"/>
</dbReference>
<dbReference type="EMBL" id="FOET01000017">
    <property type="protein sequence ID" value="SEQ85224.1"/>
    <property type="molecule type" value="Genomic_DNA"/>
</dbReference>
<dbReference type="RefSeq" id="WP_107436788.1">
    <property type="nucleotide sequence ID" value="NZ_FOET01000017.1"/>
</dbReference>
<evidence type="ECO:0000256" key="1">
    <source>
        <dbReference type="SAM" id="MobiDB-lite"/>
    </source>
</evidence>
<sequence length="284" mass="31901">MPDGICEGRAPRGVTPHSRQATAETNGFLYTLEEDLAGAEGASARVQRREADAALVEFLRRRDFSGPHYRTFTEELMEYGWRTLSTWSATGRIFDRAADMGRPIPPDMLPTTWTWKYEDRTQVVTDTVIKGSALFREHGLIRGKWTPHGGASLTTYFVGAGILTFPAVYTRWCKTHRMGQAELDRRPDNGDGLLHAQRDIPDQRATDPVHAAALYDDIRRLRPLLPDEQLREALVWMALGYTQTEAAQQVGLTPKALERRLARARTKVSAGGFHRSRPEEGGAR</sequence>
<dbReference type="AlphaFoldDB" id="A0A1H9JE72"/>
<feature type="domain" description="RNA polymerase sigma-70 ECF-like HTH" evidence="2">
    <location>
        <begin position="182"/>
        <end position="269"/>
    </location>
</feature>
<keyword evidence="4" id="KW-1185">Reference proteome</keyword>
<dbReference type="STRING" id="403935.SAMN05216481_11764"/>
<dbReference type="InterPro" id="IPR013324">
    <property type="entry name" value="RNA_pol_sigma_r3/r4-like"/>
</dbReference>
<dbReference type="Proteomes" id="UP000199055">
    <property type="component" value="Unassembled WGS sequence"/>
</dbReference>
<organism evidence="3 4">
    <name type="scientific">Streptomyces radiopugnans</name>
    <dbReference type="NCBI Taxonomy" id="403935"/>
    <lineage>
        <taxon>Bacteria</taxon>
        <taxon>Bacillati</taxon>
        <taxon>Actinomycetota</taxon>
        <taxon>Actinomycetes</taxon>
        <taxon>Kitasatosporales</taxon>
        <taxon>Streptomycetaceae</taxon>
        <taxon>Streptomyces</taxon>
    </lineage>
</organism>
<protein>
    <submittedName>
        <fullName evidence="3">ECF sigma factor</fullName>
    </submittedName>
</protein>
<dbReference type="Pfam" id="PF07638">
    <property type="entry name" value="Sigma70_ECF"/>
    <property type="match status" value="1"/>
</dbReference>
<proteinExistence type="predicted"/>
<dbReference type="InterPro" id="IPR053812">
    <property type="entry name" value="HTH_Sigma70_ECF-like"/>
</dbReference>
<evidence type="ECO:0000259" key="2">
    <source>
        <dbReference type="Pfam" id="PF07638"/>
    </source>
</evidence>
<name>A0A1H9JE72_9ACTN</name>
<dbReference type="InterPro" id="IPR036388">
    <property type="entry name" value="WH-like_DNA-bd_sf"/>
</dbReference>
<accession>A0A1H9JE72</accession>
<dbReference type="Gene3D" id="1.10.10.10">
    <property type="entry name" value="Winged helix-like DNA-binding domain superfamily/Winged helix DNA-binding domain"/>
    <property type="match status" value="1"/>
</dbReference>
<evidence type="ECO:0000313" key="3">
    <source>
        <dbReference type="EMBL" id="SEQ85224.1"/>
    </source>
</evidence>
<gene>
    <name evidence="3" type="ORF">SAMN05216481_11764</name>
</gene>
<reference evidence="3 4" key="1">
    <citation type="submission" date="2016-10" db="EMBL/GenBank/DDBJ databases">
        <authorList>
            <person name="de Groot N.N."/>
        </authorList>
    </citation>
    <scope>NUCLEOTIDE SEQUENCE [LARGE SCALE GENOMIC DNA]</scope>
    <source>
        <strain evidence="3 4">CGMCC 4.3519</strain>
    </source>
</reference>
<evidence type="ECO:0000313" key="4">
    <source>
        <dbReference type="Proteomes" id="UP000199055"/>
    </source>
</evidence>
<feature type="region of interest" description="Disordered" evidence="1">
    <location>
        <begin position="1"/>
        <end position="22"/>
    </location>
</feature>